<dbReference type="EMBL" id="CP137624">
    <property type="protein sequence ID" value="WPK11092.1"/>
    <property type="molecule type" value="Genomic_DNA"/>
</dbReference>
<protein>
    <submittedName>
        <fullName evidence="1">DUF2197 domain-containing protein</fullName>
    </submittedName>
</protein>
<evidence type="ECO:0000313" key="2">
    <source>
        <dbReference type="Proteomes" id="UP001322664"/>
    </source>
</evidence>
<dbReference type="RefSeq" id="WP_293927231.1">
    <property type="nucleotide sequence ID" value="NZ_CP137624.1"/>
</dbReference>
<dbReference type="Proteomes" id="UP001322664">
    <property type="component" value="Chromosome"/>
</dbReference>
<reference evidence="1 2" key="1">
    <citation type="submission" date="2023-09" db="EMBL/GenBank/DDBJ databases">
        <authorList>
            <person name="Page C.A."/>
            <person name="Perez-Diaz I.M."/>
        </authorList>
    </citation>
    <scope>NUCLEOTIDE SEQUENCE [LARGE SCALE GENOMIC DNA]</scope>
    <source>
        <strain evidence="1 2">Ll15</strain>
    </source>
</reference>
<name>A0ABZ0RUZ6_9BACI</name>
<sequence>MLMFYYEVTCSSCKNKFRVYEDSLRFRQVKERTSKIFRCEECYSKIRMDAIKNFFR</sequence>
<accession>A0ABZ0RUZ6</accession>
<keyword evidence="2" id="KW-1185">Reference proteome</keyword>
<gene>
    <name evidence="1" type="ORF">R6U77_14510</name>
</gene>
<proteinExistence type="predicted"/>
<organism evidence="1 2">
    <name type="scientific">Lysinibacillus louembei</name>
    <dbReference type="NCBI Taxonomy" id="1470088"/>
    <lineage>
        <taxon>Bacteria</taxon>
        <taxon>Bacillati</taxon>
        <taxon>Bacillota</taxon>
        <taxon>Bacilli</taxon>
        <taxon>Bacillales</taxon>
        <taxon>Bacillaceae</taxon>
        <taxon>Lysinibacillus</taxon>
    </lineage>
</organism>
<evidence type="ECO:0000313" key="1">
    <source>
        <dbReference type="EMBL" id="WPK11092.1"/>
    </source>
</evidence>